<evidence type="ECO:0000256" key="8">
    <source>
        <dbReference type="ARBA" id="ARBA00022723"/>
    </source>
</evidence>
<dbReference type="InterPro" id="IPR029035">
    <property type="entry name" value="DHS-like_NAD/FAD-binding_dom"/>
</dbReference>
<dbReference type="Gene3D" id="3.40.50.1220">
    <property type="entry name" value="TPP-binding domain"/>
    <property type="match status" value="1"/>
</dbReference>
<dbReference type="InterPro" id="IPR000399">
    <property type="entry name" value="TPP-bd_CS"/>
</dbReference>
<feature type="domain" description="Thiamine pyrophosphate enzyme N-terminal TPP-binding" evidence="17">
    <location>
        <begin position="4"/>
        <end position="116"/>
    </location>
</feature>
<feature type="domain" description="Thiamine pyrophosphate enzyme central" evidence="15">
    <location>
        <begin position="193"/>
        <end position="325"/>
    </location>
</feature>
<dbReference type="GO" id="GO:0003984">
    <property type="term" value="F:acetolactate synthase activity"/>
    <property type="evidence" value="ECO:0007669"/>
    <property type="project" value="UniProtKB-EC"/>
</dbReference>
<dbReference type="InterPro" id="IPR029061">
    <property type="entry name" value="THDP-binding"/>
</dbReference>
<dbReference type="InterPro" id="IPR012001">
    <property type="entry name" value="Thiamin_PyroP_enz_TPP-bd_dom"/>
</dbReference>
<dbReference type="UniPathway" id="UPA00049">
    <property type="reaction ID" value="UER00059"/>
</dbReference>
<dbReference type="KEGG" id="bhy:BHWA1_01047"/>
<dbReference type="GO" id="GO:0009097">
    <property type="term" value="P:isoleucine biosynthetic process"/>
    <property type="evidence" value="ECO:0007669"/>
    <property type="project" value="UniProtKB-UniPathway"/>
</dbReference>
<evidence type="ECO:0000256" key="13">
    <source>
        <dbReference type="ARBA" id="ARBA00048670"/>
    </source>
</evidence>
<dbReference type="Pfam" id="PF00205">
    <property type="entry name" value="TPP_enzyme_M"/>
    <property type="match status" value="1"/>
</dbReference>
<dbReference type="PROSITE" id="PS00187">
    <property type="entry name" value="TPP_ENZYMES"/>
    <property type="match status" value="1"/>
</dbReference>
<evidence type="ECO:0000313" key="18">
    <source>
        <dbReference type="EMBL" id="ACN83530.1"/>
    </source>
</evidence>
<keyword evidence="9" id="KW-0274">FAD</keyword>
<dbReference type="GO" id="GO:0030976">
    <property type="term" value="F:thiamine pyrophosphate binding"/>
    <property type="evidence" value="ECO:0007669"/>
    <property type="project" value="UniProtKB-UniRule"/>
</dbReference>
<evidence type="ECO:0000256" key="1">
    <source>
        <dbReference type="ARBA" id="ARBA00004974"/>
    </source>
</evidence>
<dbReference type="InterPro" id="IPR011766">
    <property type="entry name" value="TPP_enzyme_TPP-bd"/>
</dbReference>
<comment type="similarity">
    <text evidence="3 14">Belongs to the TPP enzyme family.</text>
</comment>
<comment type="pathway">
    <text evidence="1 14">Amino-acid biosynthesis; L-isoleucine biosynthesis; L-isoleucine from 2-oxobutanoate: step 1/4.</text>
</comment>
<dbReference type="EC" id="2.2.1.6" evidence="4 14"/>
<gene>
    <name evidence="18" type="ordered locus">BHWA1_01047</name>
</gene>
<evidence type="ECO:0000259" key="17">
    <source>
        <dbReference type="Pfam" id="PF02776"/>
    </source>
</evidence>
<evidence type="ECO:0000256" key="6">
    <source>
        <dbReference type="ARBA" id="ARBA00022630"/>
    </source>
</evidence>
<dbReference type="Pfam" id="PF02776">
    <property type="entry name" value="TPP_enzyme_N"/>
    <property type="match status" value="1"/>
</dbReference>
<dbReference type="CDD" id="cd02015">
    <property type="entry name" value="TPP_AHAS"/>
    <property type="match status" value="1"/>
</dbReference>
<dbReference type="GeneID" id="63962155"/>
<protein>
    <recommendedName>
        <fullName evidence="4 14">Acetolactate synthase</fullName>
        <ecNumber evidence="4 14">2.2.1.6</ecNumber>
    </recommendedName>
</protein>
<comment type="pathway">
    <text evidence="2 14">Amino-acid biosynthesis; L-valine biosynthesis; L-valine from pyruvate: step 1/4.</text>
</comment>
<dbReference type="InterPro" id="IPR045229">
    <property type="entry name" value="TPP_enz"/>
</dbReference>
<keyword evidence="12 14" id="KW-0100">Branched-chain amino acid biosynthesis</keyword>
<evidence type="ECO:0000256" key="2">
    <source>
        <dbReference type="ARBA" id="ARBA00005025"/>
    </source>
</evidence>
<dbReference type="STRING" id="565034.BHWA1_01047"/>
<evidence type="ECO:0000256" key="12">
    <source>
        <dbReference type="ARBA" id="ARBA00023304"/>
    </source>
</evidence>
<dbReference type="PANTHER" id="PTHR18968">
    <property type="entry name" value="THIAMINE PYROPHOSPHATE ENZYMES"/>
    <property type="match status" value="1"/>
</dbReference>
<proteinExistence type="inferred from homology"/>
<keyword evidence="6" id="KW-0285">Flavoprotein</keyword>
<comment type="cofactor">
    <cofactor evidence="14">
        <name>Mg(2+)</name>
        <dbReference type="ChEBI" id="CHEBI:18420"/>
    </cofactor>
    <text evidence="14">Binds 1 Mg(2+) ion per subunit.</text>
</comment>
<dbReference type="NCBIfam" id="TIGR00118">
    <property type="entry name" value="acolac_lg"/>
    <property type="match status" value="1"/>
</dbReference>
<comment type="cofactor">
    <cofactor evidence="14">
        <name>thiamine diphosphate</name>
        <dbReference type="ChEBI" id="CHEBI:58937"/>
    </cofactor>
    <text evidence="14">Binds 1 thiamine pyrophosphate per subunit.</text>
</comment>
<evidence type="ECO:0000256" key="5">
    <source>
        <dbReference type="ARBA" id="ARBA00022605"/>
    </source>
</evidence>
<dbReference type="Proteomes" id="UP000001803">
    <property type="component" value="Chromosome"/>
</dbReference>
<dbReference type="EMBL" id="CP001357">
    <property type="protein sequence ID" value="ACN83530.1"/>
    <property type="molecule type" value="Genomic_DNA"/>
</dbReference>
<evidence type="ECO:0000256" key="7">
    <source>
        <dbReference type="ARBA" id="ARBA00022679"/>
    </source>
</evidence>
<organism evidence="18 19">
    <name type="scientific">Brachyspira hyodysenteriae (strain ATCC 49526 / WA1)</name>
    <dbReference type="NCBI Taxonomy" id="565034"/>
    <lineage>
        <taxon>Bacteria</taxon>
        <taxon>Pseudomonadati</taxon>
        <taxon>Spirochaetota</taxon>
        <taxon>Spirochaetia</taxon>
        <taxon>Brachyspirales</taxon>
        <taxon>Brachyspiraceae</taxon>
        <taxon>Brachyspira</taxon>
    </lineage>
</organism>
<dbReference type="SUPFAM" id="SSF52467">
    <property type="entry name" value="DHS-like NAD/FAD-binding domain"/>
    <property type="match status" value="1"/>
</dbReference>
<dbReference type="FunFam" id="3.40.50.970:FF:000016">
    <property type="entry name" value="Acetolactate synthase"/>
    <property type="match status" value="1"/>
</dbReference>
<dbReference type="GO" id="GO:0005948">
    <property type="term" value="C:acetolactate synthase complex"/>
    <property type="evidence" value="ECO:0007669"/>
    <property type="project" value="UniProtKB-ARBA"/>
</dbReference>
<keyword evidence="5 14" id="KW-0028">Amino-acid biosynthesis</keyword>
<dbReference type="SUPFAM" id="SSF52518">
    <property type="entry name" value="Thiamin diphosphate-binding fold (THDP-binding)"/>
    <property type="match status" value="2"/>
</dbReference>
<evidence type="ECO:0000259" key="15">
    <source>
        <dbReference type="Pfam" id="PF00205"/>
    </source>
</evidence>
<keyword evidence="11 14" id="KW-0786">Thiamine pyrophosphate</keyword>
<evidence type="ECO:0000256" key="4">
    <source>
        <dbReference type="ARBA" id="ARBA00013145"/>
    </source>
</evidence>
<dbReference type="InterPro" id="IPR012846">
    <property type="entry name" value="Acetolactate_synth_lsu"/>
</dbReference>
<reference evidence="18 19" key="1">
    <citation type="journal article" date="2009" name="PLoS ONE">
        <title>Genome sequence of the pathogenic intestinal spirochete Brachyspira hyodysenteriae reveals adaptations to its lifestyle in the porcine large intestine.</title>
        <authorList>
            <person name="Bellgard M.I."/>
            <person name="Wanchanthuek P."/>
            <person name="La T."/>
            <person name="Ryan K."/>
            <person name="Moolhuijzen P."/>
            <person name="Albertyn Z."/>
            <person name="Shaban B."/>
            <person name="Motro Y."/>
            <person name="Dunn D.S."/>
            <person name="Schibeci D."/>
            <person name="Hunter A."/>
            <person name="Barrero R."/>
            <person name="Phillips N.D."/>
            <person name="Hampson D.J."/>
        </authorList>
    </citation>
    <scope>NUCLEOTIDE SEQUENCE [LARGE SCALE GENOMIC DNA]</scope>
    <source>
        <strain evidence="19">ATCC 49526 / WA1</strain>
    </source>
</reference>
<accession>A0A3B6VA74</accession>
<evidence type="ECO:0000256" key="3">
    <source>
        <dbReference type="ARBA" id="ARBA00007812"/>
    </source>
</evidence>
<evidence type="ECO:0000256" key="10">
    <source>
        <dbReference type="ARBA" id="ARBA00022842"/>
    </source>
</evidence>
<dbReference type="RefSeq" id="WP_012670579.1">
    <property type="nucleotide sequence ID" value="NC_012225.1"/>
</dbReference>
<evidence type="ECO:0000259" key="16">
    <source>
        <dbReference type="Pfam" id="PF02775"/>
    </source>
</evidence>
<dbReference type="PANTHER" id="PTHR18968:SF13">
    <property type="entry name" value="ACETOLACTATE SYNTHASE CATALYTIC SUBUNIT, MITOCHONDRIAL"/>
    <property type="match status" value="1"/>
</dbReference>
<dbReference type="InterPro" id="IPR039368">
    <property type="entry name" value="AHAS_TPP"/>
</dbReference>
<dbReference type="CDD" id="cd07035">
    <property type="entry name" value="TPP_PYR_POX_like"/>
    <property type="match status" value="1"/>
</dbReference>
<dbReference type="AlphaFoldDB" id="A0A3B6VA74"/>
<evidence type="ECO:0000313" key="19">
    <source>
        <dbReference type="Proteomes" id="UP000001803"/>
    </source>
</evidence>
<dbReference type="InterPro" id="IPR012000">
    <property type="entry name" value="Thiamin_PyroP_enz_cen_dom"/>
</dbReference>
<comment type="catalytic activity">
    <reaction evidence="13 14">
        <text>2 pyruvate + H(+) = (2S)-2-acetolactate + CO2</text>
        <dbReference type="Rhea" id="RHEA:25249"/>
        <dbReference type="ChEBI" id="CHEBI:15361"/>
        <dbReference type="ChEBI" id="CHEBI:15378"/>
        <dbReference type="ChEBI" id="CHEBI:16526"/>
        <dbReference type="ChEBI" id="CHEBI:58476"/>
        <dbReference type="EC" id="2.2.1.6"/>
    </reaction>
</comment>
<keyword evidence="19" id="KW-1185">Reference proteome</keyword>
<dbReference type="FunFam" id="3.40.50.970:FF:000007">
    <property type="entry name" value="Acetolactate synthase"/>
    <property type="match status" value="1"/>
</dbReference>
<keyword evidence="7 14" id="KW-0808">Transferase</keyword>
<evidence type="ECO:0000256" key="9">
    <source>
        <dbReference type="ARBA" id="ARBA00022827"/>
    </source>
</evidence>
<dbReference type="GO" id="GO:0000287">
    <property type="term" value="F:magnesium ion binding"/>
    <property type="evidence" value="ECO:0007669"/>
    <property type="project" value="UniProtKB-UniRule"/>
</dbReference>
<dbReference type="Pfam" id="PF02775">
    <property type="entry name" value="TPP_enzyme_C"/>
    <property type="match status" value="1"/>
</dbReference>
<dbReference type="UniPathway" id="UPA00047">
    <property type="reaction ID" value="UER00055"/>
</dbReference>
<keyword evidence="10 14" id="KW-0460">Magnesium</keyword>
<evidence type="ECO:0000256" key="14">
    <source>
        <dbReference type="RuleBase" id="RU003591"/>
    </source>
</evidence>
<feature type="domain" description="Thiamine pyrophosphate enzyme TPP-binding" evidence="16">
    <location>
        <begin position="385"/>
        <end position="533"/>
    </location>
</feature>
<name>A0A3B6VA74_BRAHW</name>
<dbReference type="GO" id="GO:0009099">
    <property type="term" value="P:L-valine biosynthetic process"/>
    <property type="evidence" value="ECO:0007669"/>
    <property type="project" value="UniProtKB-UniPathway"/>
</dbReference>
<keyword evidence="8 14" id="KW-0479">Metal-binding</keyword>
<dbReference type="FunFam" id="3.40.50.1220:FF:000008">
    <property type="entry name" value="Acetolactate synthase"/>
    <property type="match status" value="1"/>
</dbReference>
<dbReference type="Gene3D" id="3.40.50.970">
    <property type="match status" value="2"/>
</dbReference>
<sequence length="557" mass="61574">MKLNGSDIIMEVLIEEGVDTVFGYPGGAALFIYDAIYKYRDKIKHIMPADETGACHAADGYARASGKTGVVIATSGPGATNLVTPLATAYMDSVPLIAITANVPESLIGKDSFQEVYIAGITMPITKHNFVVRDINDLADIIRKSFVIANTGRKGPVLIDIPKNFTFTETEYEKKEKFVAKHVKISSEDEKTIEEVAKLINESKRPIIYFGGGAKDSSDKLRKFMINSNIPSVHTLMGAGVLGYNEKLNIGLLGMHGSATANKVMNEADLILAVGTRFSDRVALNTSKFGGVAKKVHIDIDRSEINKNVHVDYSIIGDLNDVLDRFNKLVKRVQDDEWVKYLSDLRAKEIKEDSDRNTNKDGIYPSKVMDIIGEKTKDDAIYVTDVGQHQMWAVQYIRHTKPRSFITSGGLGTMGFGYGAALGVQVAKPNRRVIHITGDGSFYMNLNEVATAVEYDLPVITIILNNSTLGMVRQWQTIFYDKRYSSTDINKKMDYVKVAEGFGAKGFRCETIKEFETAFEEALKCKCPVWIECVIDKDLKVLPMIPAGGTIDDIIVD</sequence>
<dbReference type="GO" id="GO:0050660">
    <property type="term" value="F:flavin adenine dinucleotide binding"/>
    <property type="evidence" value="ECO:0007669"/>
    <property type="project" value="InterPro"/>
</dbReference>
<evidence type="ECO:0000256" key="11">
    <source>
        <dbReference type="ARBA" id="ARBA00023052"/>
    </source>
</evidence>